<sequence length="193" mass="21839">MGHLIAIRDRQKALGMCDKDAMMGSEQAHGIAADNGQAFLLWQEKVSNANINSQTLLATDYLNHFNEIVMLIDMVPDMPELLDECREWQPKSYPEHFQDSMFSDRDLAIEAYQHVPVEFLVPFEDTVTLMNDMVTQSVTRLTAAQELNDPELLKVRCHAASRGLQRLMDVANAIIHGSSRTMAQNEIDQLMGF</sequence>
<dbReference type="AlphaFoldDB" id="A0A1N7PCG8"/>
<dbReference type="EMBL" id="FTOA01000006">
    <property type="protein sequence ID" value="SIT08313.1"/>
    <property type="molecule type" value="Genomic_DNA"/>
</dbReference>
<gene>
    <name evidence="1" type="ORF">SAMN05421779_106223</name>
</gene>
<evidence type="ECO:0000313" key="1">
    <source>
        <dbReference type="EMBL" id="SIT08313.1"/>
    </source>
</evidence>
<dbReference type="Proteomes" id="UP000185678">
    <property type="component" value="Unassembled WGS sequence"/>
</dbReference>
<organism evidence="1 2">
    <name type="scientific">Insolitispirillum peregrinum</name>
    <dbReference type="NCBI Taxonomy" id="80876"/>
    <lineage>
        <taxon>Bacteria</taxon>
        <taxon>Pseudomonadati</taxon>
        <taxon>Pseudomonadota</taxon>
        <taxon>Alphaproteobacteria</taxon>
        <taxon>Rhodospirillales</taxon>
        <taxon>Novispirillaceae</taxon>
        <taxon>Insolitispirillum</taxon>
    </lineage>
</organism>
<name>A0A1N7PCG8_9PROT</name>
<evidence type="ECO:0000313" key="2">
    <source>
        <dbReference type="Proteomes" id="UP000185678"/>
    </source>
</evidence>
<accession>A0A1N7PCG8</accession>
<dbReference type="STRING" id="80876.SAMN05421779_106223"/>
<protein>
    <submittedName>
        <fullName evidence="1">Uncharacterized protein</fullName>
    </submittedName>
</protein>
<keyword evidence="2" id="KW-1185">Reference proteome</keyword>
<reference evidence="1 2" key="1">
    <citation type="submission" date="2017-01" db="EMBL/GenBank/DDBJ databases">
        <authorList>
            <person name="Mah S.A."/>
            <person name="Swanson W.J."/>
            <person name="Moy G.W."/>
            <person name="Vacquier V.D."/>
        </authorList>
    </citation>
    <scope>NUCLEOTIDE SEQUENCE [LARGE SCALE GENOMIC DNA]</scope>
    <source>
        <strain evidence="1 2">DSM 11589</strain>
    </source>
</reference>
<proteinExistence type="predicted"/>